<name>A0AB39ZHX9_DROSZ</name>
<feature type="region of interest" description="Disordered" evidence="1">
    <location>
        <begin position="324"/>
        <end position="346"/>
    </location>
</feature>
<organism evidence="3 4">
    <name type="scientific">Drosophila suzukii</name>
    <name type="common">Spotted-wing drosophila fruit fly</name>
    <dbReference type="NCBI Taxonomy" id="28584"/>
    <lineage>
        <taxon>Eukaryota</taxon>
        <taxon>Metazoa</taxon>
        <taxon>Ecdysozoa</taxon>
        <taxon>Arthropoda</taxon>
        <taxon>Hexapoda</taxon>
        <taxon>Insecta</taxon>
        <taxon>Pterygota</taxon>
        <taxon>Neoptera</taxon>
        <taxon>Endopterygota</taxon>
        <taxon>Diptera</taxon>
        <taxon>Brachycera</taxon>
        <taxon>Muscomorpha</taxon>
        <taxon>Ephydroidea</taxon>
        <taxon>Drosophilidae</taxon>
        <taxon>Drosophila</taxon>
        <taxon>Sophophora</taxon>
    </lineage>
</organism>
<gene>
    <name evidence="4" type="primary">LOC108014160</name>
</gene>
<keyword evidence="3" id="KW-1185">Reference proteome</keyword>
<accession>A0AB39ZHX9</accession>
<feature type="chain" id="PRO_5046175115" evidence="2">
    <location>
        <begin position="24"/>
        <end position="425"/>
    </location>
</feature>
<dbReference type="Proteomes" id="UP001652628">
    <property type="component" value="Chromosome 3"/>
</dbReference>
<proteinExistence type="predicted"/>
<dbReference type="RefSeq" id="XP_016935683.4">
    <property type="nucleotide sequence ID" value="XM_017080194.4"/>
</dbReference>
<dbReference type="AlphaFoldDB" id="A0AB39ZHX9"/>
<keyword evidence="2" id="KW-0732">Signal</keyword>
<feature type="compositionally biased region" description="Basic residues" evidence="1">
    <location>
        <begin position="402"/>
        <end position="412"/>
    </location>
</feature>
<evidence type="ECO:0000313" key="3">
    <source>
        <dbReference type="Proteomes" id="UP001652628"/>
    </source>
</evidence>
<evidence type="ECO:0000256" key="2">
    <source>
        <dbReference type="SAM" id="SignalP"/>
    </source>
</evidence>
<protein>
    <submittedName>
        <fullName evidence="4">Uncharacterized protein</fullName>
    </submittedName>
</protein>
<dbReference type="GeneID" id="108014160"/>
<sequence>MPHSKLHLWAVVGLLHLLTFATSAEDQLKNNTIVVQTPLQNYEQPTLRDYEECQQNRDNCINVCDYNKTCEDECPVCPELYDKPLMVQGINDTDIVAPPQAPINTTNIIRLTNEINNIIEHQIQNRNEVNVKVNQNVSQVGGRFGLGYNDHGSCCYVVRLDRECEQEGGRDCREKSRLRVCGERCQARVMLAKRVVQCDTEDSDQCHETIEYVPRRRRSHSRKSKQQTQCQYFGNNWPYFSCGQNPGQNGALVQPPRVKRSTCQQCLNYPYGYILQNGLPAECAGCFQGFGAPMMPIYNSPYMYNPFMPYPPYGNFPGFNNNGNNDGNNYGSSNGNNNDNNKVDSNIAGSGDDGWILCDDNNIENCLNKEDTKDSQQGPPAHLEKPSEDDRDSDDYNVEIMRRRRRQSRRNFVRSAYSKRNRENY</sequence>
<feature type="compositionally biased region" description="Low complexity" evidence="1">
    <location>
        <begin position="324"/>
        <end position="340"/>
    </location>
</feature>
<evidence type="ECO:0000256" key="1">
    <source>
        <dbReference type="SAM" id="MobiDB-lite"/>
    </source>
</evidence>
<reference evidence="4" key="1">
    <citation type="submission" date="2025-08" db="UniProtKB">
        <authorList>
            <consortium name="RefSeq"/>
        </authorList>
    </citation>
    <scope>IDENTIFICATION</scope>
</reference>
<feature type="signal peptide" evidence="2">
    <location>
        <begin position="1"/>
        <end position="23"/>
    </location>
</feature>
<feature type="region of interest" description="Disordered" evidence="1">
    <location>
        <begin position="368"/>
        <end position="425"/>
    </location>
</feature>
<evidence type="ECO:0000313" key="4">
    <source>
        <dbReference type="RefSeq" id="XP_016935683.4"/>
    </source>
</evidence>